<dbReference type="Gene3D" id="2.70.70.10">
    <property type="entry name" value="Glucose Permease (Domain IIA)"/>
    <property type="match status" value="1"/>
</dbReference>
<keyword evidence="3" id="KW-0378">Hydrolase</keyword>
<evidence type="ECO:0000256" key="2">
    <source>
        <dbReference type="ARBA" id="ARBA00022723"/>
    </source>
</evidence>
<sequence length="403" mass="45417">MNKHLLTLAVTTGLGFSSIAFAGVHNHETFEFSDQAVEQLNLNSLLIMDDQTFVFNNDLLNEDWDNYFASYAPELQSKQAFILHWAGYYSINPKVILALIEQQSEGLSDPSVELESVFKNISDKQGFEEQVKDVVFKLSQRFYAFKHWQEQAVKHDKNSNSIKHLIRPSQVSTAATAALASMMSKQHNLHGQANDSLTRFLDIFEQLSPEQSLILNTDQVTFSGEEQSVQATFTMNLPWSQGYYWYSGGAHSNTGSGYPYSSLDFNNGSGGWGSNTPWVQAAHGGVITRFSSCNIRVTHSSGFATNYYHMSNLQYNNGDTVQPGTLLGRYANSYNQALCEGGQSSGPHVHFTLLQNGQQVSLHNRYISNYRIDVGNSNYDSNCNNFYFERNGRRTCAWRPLYR</sequence>
<feature type="domain" description="M23ase beta-sheet core" evidence="10">
    <location>
        <begin position="276"/>
        <end position="360"/>
    </location>
</feature>
<feature type="binding site" evidence="7 12">
    <location>
        <position position="251"/>
    </location>
    <ligand>
        <name>Zn(2+)</name>
        <dbReference type="ChEBI" id="CHEBI:29105"/>
    </ligand>
</feature>
<evidence type="ECO:0000256" key="6">
    <source>
        <dbReference type="PIRSR" id="PIRSR600841-1"/>
    </source>
</evidence>
<evidence type="ECO:0000256" key="4">
    <source>
        <dbReference type="ARBA" id="ARBA00022833"/>
    </source>
</evidence>
<dbReference type="PDBsum" id="6IK4"/>
<dbReference type="InterPro" id="IPR016047">
    <property type="entry name" value="M23ase_b-sheet_dom"/>
</dbReference>
<dbReference type="SMR" id="E7D102"/>
<feature type="chain" id="PRO_5003216569" evidence="9">
    <location>
        <begin position="23"/>
        <end position="403"/>
    </location>
</feature>
<feature type="binding site" evidence="7 12">
    <location>
        <position position="264"/>
    </location>
    <ligand>
        <name>Zn(2+)</name>
        <dbReference type="ChEBI" id="CHEBI:29105"/>
    </ligand>
</feature>
<dbReference type="GO" id="GO:0006508">
    <property type="term" value="P:proteolysis"/>
    <property type="evidence" value="ECO:0007669"/>
    <property type="project" value="UniProtKB-KW"/>
</dbReference>
<evidence type="ECO:0007829" key="12">
    <source>
        <dbReference type="PDB" id="6IK4"/>
    </source>
</evidence>
<keyword evidence="12" id="KW-0002">3D-structure</keyword>
<dbReference type="InterPro" id="IPR000841">
    <property type="entry name" value="Pept_M23A_Blytic"/>
</dbReference>
<feature type="active site" description="Proton donor/acceptor" evidence="6">
    <location>
        <position position="348"/>
    </location>
</feature>
<organism evidence="11">
    <name type="scientific">Pseudoalteromonas sp. CF6-2</name>
    <dbReference type="NCBI Taxonomy" id="562716"/>
    <lineage>
        <taxon>Bacteria</taxon>
        <taxon>Pseudomonadati</taxon>
        <taxon>Pseudomonadota</taxon>
        <taxon>Gammaproteobacteria</taxon>
        <taxon>Alteromonadales</taxon>
        <taxon>Pseudoalteromonadaceae</taxon>
        <taxon>Pseudoalteromonas</taxon>
    </lineage>
</organism>
<dbReference type="InterPro" id="IPR011055">
    <property type="entry name" value="Dup_hybrid_motif"/>
</dbReference>
<feature type="active site" description="Proton donor/acceptor" evidence="6">
    <location>
        <position position="309"/>
    </location>
</feature>
<evidence type="ECO:0000256" key="9">
    <source>
        <dbReference type="SAM" id="SignalP"/>
    </source>
</evidence>
<keyword evidence="4 7" id="KW-0862">Zinc</keyword>
<evidence type="ECO:0000256" key="1">
    <source>
        <dbReference type="ARBA" id="ARBA00022670"/>
    </source>
</evidence>
<evidence type="ECO:0000256" key="7">
    <source>
        <dbReference type="PIRSR" id="PIRSR600841-2"/>
    </source>
</evidence>
<protein>
    <submittedName>
        <fullName evidence="11">Elastinolytic metalloprotease</fullName>
    </submittedName>
</protein>
<dbReference type="PANTHER" id="PTHR21666">
    <property type="entry name" value="PEPTIDASE-RELATED"/>
    <property type="match status" value="1"/>
</dbReference>
<keyword evidence="2 7" id="KW-0479">Metal-binding</keyword>
<feature type="disulfide bond" evidence="8 12">
    <location>
        <begin position="293"/>
        <end position="339"/>
    </location>
</feature>
<keyword evidence="8" id="KW-1015">Disulfide bond</keyword>
<evidence type="ECO:0000256" key="3">
    <source>
        <dbReference type="ARBA" id="ARBA00022801"/>
    </source>
</evidence>
<dbReference type="PDB" id="6IK4">
    <property type="method" value="X-ray"/>
    <property type="resolution" value="1.90 A"/>
    <property type="chains" value="A=231-403"/>
</dbReference>
<reference evidence="11" key="1">
    <citation type="journal article" date="2012" name="J. Biol. Chem.">
        <title>Elastolytic Mechanism of a Novel M23 Metalloprotease Pseudoalterin from Deep-sea Pseudoalteromonas sp. CF6-2: CLEAVING NOT ONLY GLYCYL BONDS IN THE HYDROPHOBIC REGIONS BUT ALSO PEPTIDE BONDS IN THE HYDROPHILIC REGIONS INVOLVED IN CROSS-LINKING.</title>
        <authorList>
            <person name="Zhao H.L."/>
            <person name="Chen X.L."/>
            <person name="Xie B.B."/>
            <person name="Zhou M.Y."/>
            <person name="Gao X."/>
            <person name="Zhang X.Y."/>
            <person name="Zhou B.C."/>
            <person name="Weiss A.S."/>
            <person name="Zhang Y.Z."/>
        </authorList>
    </citation>
    <scope>NUCLEOTIDE SEQUENCE</scope>
    <source>
        <strain evidence="11">CF6-2</strain>
    </source>
</reference>
<dbReference type="GO" id="GO:0004222">
    <property type="term" value="F:metalloendopeptidase activity"/>
    <property type="evidence" value="ECO:0007669"/>
    <property type="project" value="InterPro"/>
</dbReference>
<feature type="signal peptide" evidence="9">
    <location>
        <begin position="1"/>
        <end position="22"/>
    </location>
</feature>
<dbReference type="PANTHER" id="PTHR21666:SF288">
    <property type="entry name" value="CELL DIVISION PROTEIN YTFB"/>
    <property type="match status" value="1"/>
</dbReference>
<evidence type="ECO:0000256" key="5">
    <source>
        <dbReference type="ARBA" id="ARBA00023049"/>
    </source>
</evidence>
<name>E7D102_9GAMM</name>
<comment type="cofactor">
    <cofactor evidence="7">
        <name>Zn(2+)</name>
        <dbReference type="ChEBI" id="CHEBI:29105"/>
    </cofactor>
    <text evidence="7">Binds 1 zinc ion per subunit.</text>
</comment>
<dbReference type="EMBL" id="HQ005379">
    <property type="protein sequence ID" value="ADU33224.1"/>
    <property type="molecule type" value="Genomic_DNA"/>
</dbReference>
<dbReference type="InterPro" id="IPR050570">
    <property type="entry name" value="Cell_wall_metabolism_enzyme"/>
</dbReference>
<keyword evidence="5 11" id="KW-0482">Metalloprotease</keyword>
<dbReference type="AlphaFoldDB" id="E7D102"/>
<evidence type="ECO:0000259" key="10">
    <source>
        <dbReference type="Pfam" id="PF01551"/>
    </source>
</evidence>
<feature type="disulfide bond" evidence="8 12">
    <location>
        <begin position="383"/>
        <end position="396"/>
    </location>
</feature>
<evidence type="ECO:0000313" key="11">
    <source>
        <dbReference type="EMBL" id="ADU33224.1"/>
    </source>
</evidence>
<proteinExistence type="evidence at protein level"/>
<dbReference type="CDD" id="cd12797">
    <property type="entry name" value="M23_peptidase"/>
    <property type="match status" value="1"/>
</dbReference>
<dbReference type="Pfam" id="PF01551">
    <property type="entry name" value="Peptidase_M23"/>
    <property type="match status" value="1"/>
</dbReference>
<dbReference type="GO" id="GO:0046872">
    <property type="term" value="F:metal ion binding"/>
    <property type="evidence" value="ECO:0007669"/>
    <property type="project" value="UniProtKB-KW"/>
</dbReference>
<keyword evidence="1 11" id="KW-0645">Protease</keyword>
<feature type="binding site" evidence="7 12">
    <location>
        <position position="350"/>
    </location>
    <ligand>
        <name>Zn(2+)</name>
        <dbReference type="ChEBI" id="CHEBI:29105"/>
    </ligand>
</feature>
<accession>E7D102</accession>
<dbReference type="PRINTS" id="PR00933">
    <property type="entry name" value="BLYTICPTASE"/>
</dbReference>
<evidence type="ECO:0000256" key="8">
    <source>
        <dbReference type="PIRSR" id="PIRSR600841-3"/>
    </source>
</evidence>
<keyword evidence="9" id="KW-0732">Signal</keyword>
<dbReference type="SUPFAM" id="SSF51261">
    <property type="entry name" value="Duplicated hybrid motif"/>
    <property type="match status" value="1"/>
</dbReference>
<reference evidence="12" key="2">
    <citation type="journal article" date="2020" name="Nat. Commun.">
        <title>A predator-prey interaction between a marine Pseudoalteromonas sp. and Gram-positive bacteria.</title>
        <authorList>
            <person name="Tang B.L."/>
            <person name="Yang J."/>
            <person name="Chen X.L."/>
            <person name="Wang P."/>
            <person name="Zhao H.L."/>
            <person name="Su H.N."/>
            <person name="Li C.Y."/>
            <person name="Yu Y."/>
            <person name="Zhong S."/>
            <person name="Wang L."/>
            <person name="Lidbury I."/>
            <person name="Ding H."/>
            <person name="Wang M."/>
            <person name="McMinn A."/>
            <person name="Zhang X.Y."/>
            <person name="Chen Y."/>
            <person name="Zhang Y.Z."/>
        </authorList>
    </citation>
    <scope>X-RAY CRYSTALLOGRAPHY (1.90 ANGSTROMS) OF 231-403 IN COMPLEX WITH ZN(2+)</scope>
    <scope>DISULFIDE BONDS</scope>
</reference>